<dbReference type="RefSeq" id="WP_022331714.1">
    <property type="nucleotide sequence ID" value="NZ_JANGBQ010000024.1"/>
</dbReference>
<dbReference type="CDD" id="cd01185">
    <property type="entry name" value="INTN1_C_like"/>
    <property type="match status" value="1"/>
</dbReference>
<gene>
    <name evidence="5" type="ORF">NE651_13400</name>
</gene>
<dbReference type="InterPro" id="IPR025269">
    <property type="entry name" value="SAM-like_dom"/>
</dbReference>
<accession>A0AAJ1CFZ4</accession>
<dbReference type="InterPro" id="IPR050090">
    <property type="entry name" value="Tyrosine_recombinase_XerCD"/>
</dbReference>
<dbReference type="Pfam" id="PF13102">
    <property type="entry name" value="Phage_int_SAM_5"/>
    <property type="match status" value="1"/>
</dbReference>
<dbReference type="GO" id="GO:0006310">
    <property type="term" value="P:DNA recombination"/>
    <property type="evidence" value="ECO:0007669"/>
    <property type="project" value="UniProtKB-KW"/>
</dbReference>
<evidence type="ECO:0000313" key="6">
    <source>
        <dbReference type="Proteomes" id="UP001205035"/>
    </source>
</evidence>
<dbReference type="PANTHER" id="PTHR30349">
    <property type="entry name" value="PHAGE INTEGRASE-RELATED"/>
    <property type="match status" value="1"/>
</dbReference>
<dbReference type="InterPro" id="IPR011010">
    <property type="entry name" value="DNA_brk_join_enz"/>
</dbReference>
<dbReference type="SUPFAM" id="SSF56349">
    <property type="entry name" value="DNA breaking-rejoining enzymes"/>
    <property type="match status" value="1"/>
</dbReference>
<sequence length="351" mass="40271">MAKTKQTVKLKAPVQIRFKQLANGNQSIYLDYYTGDVIRKENYVGGKRQYEFLKLYLIPERTREDKTKNEATLALAKAIQSKRIVEIQNDAHGFQNTNKSKVNLLDYLESIGKQSAERGSGNYARTVLNTVRALKLFRGDYIAFRDVDKQFLSEFTDFLRQMPKASKYGVRKTGGVLGNNSVVSYYGTLRTAINRAYKEGIITINPTKEFDFADKVRQEPSRREYLTIEELKLLIATPCRHEIIKQAFLFSCLCGLRVSDIRKLTWSDLQQSGGRVRIEIKMQKTKEPLYLPISDEALKWLPERGEAKDGDSIYPLTHEGTVNDTLQHWAKTAKITKHISFHTAKHHTISI</sequence>
<evidence type="ECO:0000313" key="5">
    <source>
        <dbReference type="EMBL" id="MCQ5083879.1"/>
    </source>
</evidence>
<dbReference type="Gene3D" id="1.10.443.10">
    <property type="entry name" value="Intergrase catalytic core"/>
    <property type="match status" value="1"/>
</dbReference>
<comment type="similarity">
    <text evidence="1">Belongs to the 'phage' integrase family.</text>
</comment>
<evidence type="ECO:0000256" key="3">
    <source>
        <dbReference type="ARBA" id="ARBA00023172"/>
    </source>
</evidence>
<comment type="caution">
    <text evidence="5">The sequence shown here is derived from an EMBL/GenBank/DDBJ whole genome shotgun (WGS) entry which is preliminary data.</text>
</comment>
<dbReference type="GO" id="GO:0015074">
    <property type="term" value="P:DNA integration"/>
    <property type="evidence" value="ECO:0007669"/>
    <property type="project" value="InterPro"/>
</dbReference>
<dbReference type="PANTHER" id="PTHR30349:SF64">
    <property type="entry name" value="PROPHAGE INTEGRASE INTD-RELATED"/>
    <property type="match status" value="1"/>
</dbReference>
<dbReference type="Gene3D" id="1.10.150.130">
    <property type="match status" value="1"/>
</dbReference>
<dbReference type="GO" id="GO:0003677">
    <property type="term" value="F:DNA binding"/>
    <property type="evidence" value="ECO:0007669"/>
    <property type="project" value="UniProtKB-KW"/>
</dbReference>
<feature type="domain" description="Tyr recombinase" evidence="4">
    <location>
        <begin position="221"/>
        <end position="351"/>
    </location>
</feature>
<dbReference type="Pfam" id="PF17293">
    <property type="entry name" value="Arm-DNA-bind_5"/>
    <property type="match status" value="1"/>
</dbReference>
<dbReference type="EMBL" id="JANGBQ010000024">
    <property type="protein sequence ID" value="MCQ5083879.1"/>
    <property type="molecule type" value="Genomic_DNA"/>
</dbReference>
<evidence type="ECO:0000259" key="4">
    <source>
        <dbReference type="PROSITE" id="PS51898"/>
    </source>
</evidence>
<keyword evidence="2" id="KW-0238">DNA-binding</keyword>
<evidence type="ECO:0000256" key="2">
    <source>
        <dbReference type="ARBA" id="ARBA00023125"/>
    </source>
</evidence>
<proteinExistence type="inferred from homology"/>
<evidence type="ECO:0000256" key="1">
    <source>
        <dbReference type="ARBA" id="ARBA00008857"/>
    </source>
</evidence>
<organism evidence="5 6">
    <name type="scientific">Alistipes onderdonkii</name>
    <dbReference type="NCBI Taxonomy" id="328813"/>
    <lineage>
        <taxon>Bacteria</taxon>
        <taxon>Pseudomonadati</taxon>
        <taxon>Bacteroidota</taxon>
        <taxon>Bacteroidia</taxon>
        <taxon>Bacteroidales</taxon>
        <taxon>Rikenellaceae</taxon>
        <taxon>Alistipes</taxon>
    </lineage>
</organism>
<dbReference type="InterPro" id="IPR035386">
    <property type="entry name" value="Arm-DNA-bind_5"/>
</dbReference>
<dbReference type="Proteomes" id="UP001205035">
    <property type="component" value="Unassembled WGS sequence"/>
</dbReference>
<keyword evidence="3" id="KW-0233">DNA recombination</keyword>
<dbReference type="AlphaFoldDB" id="A0AAJ1CFZ4"/>
<dbReference type="Pfam" id="PF00589">
    <property type="entry name" value="Phage_integrase"/>
    <property type="match status" value="1"/>
</dbReference>
<name>A0AAJ1CFZ4_9BACT</name>
<dbReference type="InterPro" id="IPR010998">
    <property type="entry name" value="Integrase_recombinase_N"/>
</dbReference>
<protein>
    <submittedName>
        <fullName evidence="5">Site-specific integrase</fullName>
    </submittedName>
</protein>
<dbReference type="PROSITE" id="PS51898">
    <property type="entry name" value="TYR_RECOMBINASE"/>
    <property type="match status" value="1"/>
</dbReference>
<dbReference type="InterPro" id="IPR013762">
    <property type="entry name" value="Integrase-like_cat_sf"/>
</dbReference>
<dbReference type="InterPro" id="IPR002104">
    <property type="entry name" value="Integrase_catalytic"/>
</dbReference>
<reference evidence="5" key="1">
    <citation type="submission" date="2022-06" db="EMBL/GenBank/DDBJ databases">
        <title>Isolation of gut microbiota from human fecal samples.</title>
        <authorList>
            <person name="Pamer E.G."/>
            <person name="Barat B."/>
            <person name="Waligurski E."/>
            <person name="Medina S."/>
            <person name="Paddock L."/>
            <person name="Mostad J."/>
        </authorList>
    </citation>
    <scope>NUCLEOTIDE SEQUENCE</scope>
    <source>
        <strain evidence="5">DFI.6.22</strain>
    </source>
</reference>